<feature type="transmembrane region" description="Helical" evidence="7">
    <location>
        <begin position="538"/>
        <end position="559"/>
    </location>
</feature>
<dbReference type="Proteomes" id="UP001527866">
    <property type="component" value="Unassembled WGS sequence"/>
</dbReference>
<dbReference type="Pfam" id="PF00069">
    <property type="entry name" value="Pkinase"/>
    <property type="match status" value="1"/>
</dbReference>
<dbReference type="InterPro" id="IPR017441">
    <property type="entry name" value="Protein_kinase_ATP_BS"/>
</dbReference>
<keyword evidence="1" id="KW-0808">Transferase</keyword>
<evidence type="ECO:0000313" key="10">
    <source>
        <dbReference type="Proteomes" id="UP001527866"/>
    </source>
</evidence>
<keyword evidence="3 9" id="KW-0418">Kinase</keyword>
<evidence type="ECO:0000256" key="1">
    <source>
        <dbReference type="ARBA" id="ARBA00022679"/>
    </source>
</evidence>
<feature type="region of interest" description="Disordered" evidence="6">
    <location>
        <begin position="300"/>
        <end position="324"/>
    </location>
</feature>
<dbReference type="Pfam" id="PF14219">
    <property type="entry name" value="DUF4328"/>
    <property type="match status" value="1"/>
</dbReference>
<dbReference type="SMART" id="SM00220">
    <property type="entry name" value="S_TKc"/>
    <property type="match status" value="1"/>
</dbReference>
<dbReference type="InterPro" id="IPR008271">
    <property type="entry name" value="Ser/Thr_kinase_AS"/>
</dbReference>
<dbReference type="InterPro" id="IPR000719">
    <property type="entry name" value="Prot_kinase_dom"/>
</dbReference>
<dbReference type="PROSITE" id="PS50011">
    <property type="entry name" value="PROTEIN_KINASE_DOM"/>
    <property type="match status" value="1"/>
</dbReference>
<dbReference type="PANTHER" id="PTHR43289">
    <property type="entry name" value="MITOGEN-ACTIVATED PROTEIN KINASE KINASE KINASE 20-RELATED"/>
    <property type="match status" value="1"/>
</dbReference>
<feature type="transmembrane region" description="Helical" evidence="7">
    <location>
        <begin position="486"/>
        <end position="505"/>
    </location>
</feature>
<feature type="transmembrane region" description="Helical" evidence="7">
    <location>
        <begin position="399"/>
        <end position="420"/>
    </location>
</feature>
<evidence type="ECO:0000256" key="7">
    <source>
        <dbReference type="SAM" id="Phobius"/>
    </source>
</evidence>
<feature type="compositionally biased region" description="Pro residues" evidence="6">
    <location>
        <begin position="313"/>
        <end position="324"/>
    </location>
</feature>
<dbReference type="InterPro" id="IPR025565">
    <property type="entry name" value="DUF4328"/>
</dbReference>
<dbReference type="GO" id="GO:0016301">
    <property type="term" value="F:kinase activity"/>
    <property type="evidence" value="ECO:0007669"/>
    <property type="project" value="UniProtKB-KW"/>
</dbReference>
<organism evidence="9 10">
    <name type="scientific">Nocardiopsis endophytica</name>
    <dbReference type="NCBI Taxonomy" id="3018445"/>
    <lineage>
        <taxon>Bacteria</taxon>
        <taxon>Bacillati</taxon>
        <taxon>Actinomycetota</taxon>
        <taxon>Actinomycetes</taxon>
        <taxon>Streptosporangiales</taxon>
        <taxon>Nocardiopsidaceae</taxon>
        <taxon>Nocardiopsis</taxon>
    </lineage>
</organism>
<keyword evidence="10" id="KW-1185">Reference proteome</keyword>
<dbReference type="InterPro" id="IPR011009">
    <property type="entry name" value="Kinase-like_dom_sf"/>
</dbReference>
<keyword evidence="2 5" id="KW-0547">Nucleotide-binding</keyword>
<sequence>MASPLHDGDPSRLGPYDLVERLGIGGMGHVFLGRSRSGRLVAVKAVRPELANDAAFRRRFATEVSAARRVGGFYTAQVVDAAPDAEPPWMATAFVPGPSLHQAVTDHGPLPPASVAVLGAGLAEGLAAVHACEVVHRDLKPANVILAEDGPRLIDFGIARALDTTSQTQTSTVLGTASFMSPEQARAQEVGPPSDVFSLGCVLAYAATGRSPFGDGPSHAIAYRIVHESPDLEGIPAHLAELVGSCLAKDPDHRPDLEQILDGLTAPALGADDTGQGGWLPQDLTEVVTRRRTLALTAVGPGEGRDLRSRPRTPAPIGPVPAGRPQPLLAEERVRTRPIAGYRNAVYALLALFAFISVAVLLRHLAWISQVADPDDLEQRLYETVFEEAALTYPAPTVLGMQVVQFASCVGAVVCWLLWFHRVRLIAERFAPGRLRYEPRMAVASWFIPVGNLFLPKQIADDVWHASSPPGNGGGMAPAGALNTWWSLWLFTFLTWPIFWTPWWVPALPEEFWEGPVAAFTFVAYRFVFIVYQSEVLVWSYLALQVLVVPAAIGAGVFVHRLTAMQEARLRTDRGAIE</sequence>
<protein>
    <submittedName>
        <fullName evidence="9">Protein kinase</fullName>
    </submittedName>
</protein>
<evidence type="ECO:0000313" key="9">
    <source>
        <dbReference type="EMBL" id="MDA2811218.1"/>
    </source>
</evidence>
<dbReference type="PANTHER" id="PTHR43289:SF34">
    <property type="entry name" value="SERINE_THREONINE-PROTEIN KINASE YBDM-RELATED"/>
    <property type="match status" value="1"/>
</dbReference>
<dbReference type="Gene3D" id="1.10.510.10">
    <property type="entry name" value="Transferase(Phosphotransferase) domain 1"/>
    <property type="match status" value="1"/>
</dbReference>
<proteinExistence type="predicted"/>
<dbReference type="CDD" id="cd14014">
    <property type="entry name" value="STKc_PknB_like"/>
    <property type="match status" value="1"/>
</dbReference>
<dbReference type="Gene3D" id="3.30.200.20">
    <property type="entry name" value="Phosphorylase Kinase, domain 1"/>
    <property type="match status" value="1"/>
</dbReference>
<accession>A0ABT4U2N9</accession>
<feature type="domain" description="Protein kinase" evidence="8">
    <location>
        <begin position="16"/>
        <end position="269"/>
    </location>
</feature>
<keyword evidence="7" id="KW-0812">Transmembrane</keyword>
<reference evidence="9 10" key="1">
    <citation type="submission" date="2023-01" db="EMBL/GenBank/DDBJ databases">
        <title>Draft genome sequence of Nocardiopsis sp. RSe5-2 isolated from halophytes.</title>
        <authorList>
            <person name="Duangmal K."/>
            <person name="Chantavorakit T."/>
        </authorList>
    </citation>
    <scope>NUCLEOTIDE SEQUENCE [LARGE SCALE GENOMIC DNA]</scope>
    <source>
        <strain evidence="9 10">RSe5-2</strain>
    </source>
</reference>
<feature type="transmembrane region" description="Helical" evidence="7">
    <location>
        <begin position="345"/>
        <end position="366"/>
    </location>
</feature>
<dbReference type="PROSITE" id="PS00108">
    <property type="entry name" value="PROTEIN_KINASE_ST"/>
    <property type="match status" value="1"/>
</dbReference>
<dbReference type="PROSITE" id="PS00107">
    <property type="entry name" value="PROTEIN_KINASE_ATP"/>
    <property type="match status" value="1"/>
</dbReference>
<gene>
    <name evidence="9" type="ORF">O4J56_11290</name>
</gene>
<name>A0ABT4U2N9_9ACTN</name>
<evidence type="ECO:0000256" key="3">
    <source>
        <dbReference type="ARBA" id="ARBA00022777"/>
    </source>
</evidence>
<evidence type="ECO:0000256" key="6">
    <source>
        <dbReference type="SAM" id="MobiDB-lite"/>
    </source>
</evidence>
<evidence type="ECO:0000256" key="2">
    <source>
        <dbReference type="ARBA" id="ARBA00022741"/>
    </source>
</evidence>
<evidence type="ECO:0000259" key="8">
    <source>
        <dbReference type="PROSITE" id="PS50011"/>
    </source>
</evidence>
<evidence type="ECO:0000256" key="5">
    <source>
        <dbReference type="PROSITE-ProRule" id="PRU10141"/>
    </source>
</evidence>
<evidence type="ECO:0000256" key="4">
    <source>
        <dbReference type="ARBA" id="ARBA00022840"/>
    </source>
</evidence>
<keyword evidence="7" id="KW-0472">Membrane</keyword>
<dbReference type="SUPFAM" id="SSF56112">
    <property type="entry name" value="Protein kinase-like (PK-like)"/>
    <property type="match status" value="1"/>
</dbReference>
<keyword evidence="4 5" id="KW-0067">ATP-binding</keyword>
<dbReference type="EMBL" id="JAQFWQ010000025">
    <property type="protein sequence ID" value="MDA2811218.1"/>
    <property type="molecule type" value="Genomic_DNA"/>
</dbReference>
<dbReference type="RefSeq" id="WP_270685673.1">
    <property type="nucleotide sequence ID" value="NZ_JAQFWQ010000025.1"/>
</dbReference>
<feature type="binding site" evidence="5">
    <location>
        <position position="44"/>
    </location>
    <ligand>
        <name>ATP</name>
        <dbReference type="ChEBI" id="CHEBI:30616"/>
    </ligand>
</feature>
<keyword evidence="7" id="KW-1133">Transmembrane helix</keyword>
<comment type="caution">
    <text evidence="9">The sequence shown here is derived from an EMBL/GenBank/DDBJ whole genome shotgun (WGS) entry which is preliminary data.</text>
</comment>